<evidence type="ECO:0000313" key="2">
    <source>
        <dbReference type="EMBL" id="MBB2187393.1"/>
    </source>
</evidence>
<dbReference type="Proteomes" id="UP000254958">
    <property type="component" value="Unassembled WGS sequence"/>
</dbReference>
<evidence type="ECO:0000313" key="4">
    <source>
        <dbReference type="Proteomes" id="UP000254958"/>
    </source>
</evidence>
<name>A0A370FXK5_GLULI</name>
<dbReference type="PANTHER" id="PTHR34512">
    <property type="entry name" value="CELL SURFACE PROTEIN"/>
    <property type="match status" value="1"/>
</dbReference>
<dbReference type="SMART" id="SM00564">
    <property type="entry name" value="PQQ"/>
    <property type="match status" value="5"/>
</dbReference>
<dbReference type="EMBL" id="QQAW01000010">
    <property type="protein sequence ID" value="RDI36357.1"/>
    <property type="molecule type" value="Genomic_DNA"/>
</dbReference>
<organism evidence="3 4">
    <name type="scientific">Gluconacetobacter liquefaciens</name>
    <name type="common">Acetobacter liquefaciens</name>
    <dbReference type="NCBI Taxonomy" id="89584"/>
    <lineage>
        <taxon>Bacteria</taxon>
        <taxon>Pseudomonadati</taxon>
        <taxon>Pseudomonadota</taxon>
        <taxon>Alphaproteobacteria</taxon>
        <taxon>Acetobacterales</taxon>
        <taxon>Acetobacteraceae</taxon>
        <taxon>Gluconacetobacter</taxon>
    </lineage>
</organism>
<dbReference type="InterPro" id="IPR015943">
    <property type="entry name" value="WD40/YVTN_repeat-like_dom_sf"/>
</dbReference>
<keyword evidence="4" id="KW-1185">Reference proteome</keyword>
<dbReference type="SUPFAM" id="SSF50998">
    <property type="entry name" value="Quinoprotein alcohol dehydrogenase-like"/>
    <property type="match status" value="1"/>
</dbReference>
<dbReference type="Gene3D" id="2.130.10.10">
    <property type="entry name" value="YVTN repeat-like/Quinoprotein amine dehydrogenase"/>
    <property type="match status" value="1"/>
</dbReference>
<comment type="caution">
    <text evidence="3">The sequence shown here is derived from an EMBL/GenBank/DDBJ whole genome shotgun (WGS) entry which is preliminary data.</text>
</comment>
<dbReference type="InterPro" id="IPR011047">
    <property type="entry name" value="Quinoprotein_ADH-like_sf"/>
</dbReference>
<dbReference type="Proteomes" id="UP000562982">
    <property type="component" value="Unassembled WGS sequence"/>
</dbReference>
<gene>
    <name evidence="3" type="ORF">C7453_11024</name>
    <name evidence="2" type="ORF">HLH32_13595</name>
</gene>
<dbReference type="RefSeq" id="WP_114728493.1">
    <property type="nucleotide sequence ID" value="NZ_BJMI01000012.1"/>
</dbReference>
<dbReference type="EMBL" id="JABEQI010000008">
    <property type="protein sequence ID" value="MBB2187393.1"/>
    <property type="molecule type" value="Genomic_DNA"/>
</dbReference>
<proteinExistence type="predicted"/>
<feature type="domain" description="Pyrrolo-quinoline quinone repeat" evidence="1">
    <location>
        <begin position="137"/>
        <end position="374"/>
    </location>
</feature>
<sequence>MNKVLTRRHALLGGAMVPVLAGCSLFDDDEKPLMAGKRVDVLTTGAGLMVDPEDKTPIALPAQTTISEWLQPGRVASHEGVNMAWGGQMRREWSHGIGAGVSEPELLSYAALGDSGRGVLQATPIVSGGRIFVGDAQGVIRAYEWPRMRQIWQFKPKPKKMRSSNLGGGISIAGDTLYIVDGVGQVLAVEAATGKVKWRVDIDAPGRSAPTVVDGRLFFGTIDERLMALDAATGKVLWSYTATEAVTVIFGQPAPAVVGDVVVAGFGSGDLVALRVASGEVVWSDTLGSTNGQESTVDFSCVRGMPVIVDNTVYAISAGSVMVAVDLRSGRRLWERTVAGQDTMLVIDNWVYVISLDQQLACLDRVNGHVRWITQLRRYRRVEAQKDGVTWTGPIMAGGKLVCISTIPETGYATVDPATGALLTIGKLPGVATVAPIVVDGRLLIVTDDGKLNAYS</sequence>
<dbReference type="InterPro" id="IPR002372">
    <property type="entry name" value="PQQ_rpt_dom"/>
</dbReference>
<reference evidence="3 4" key="1">
    <citation type="submission" date="2018-07" db="EMBL/GenBank/DDBJ databases">
        <title>Genomic Encyclopedia of Type Strains, Phase IV (KMG-IV): sequencing the most valuable type-strain genomes for metagenomic binning, comparative biology and taxonomic classification.</title>
        <authorList>
            <person name="Goeker M."/>
        </authorList>
    </citation>
    <scope>NUCLEOTIDE SEQUENCE [LARGE SCALE GENOMIC DNA]</scope>
    <source>
        <strain evidence="3 4">DSM 5603</strain>
    </source>
</reference>
<reference evidence="2 5" key="2">
    <citation type="submission" date="2020-04" db="EMBL/GenBank/DDBJ databases">
        <title>Description of novel Gluconacetobacter.</title>
        <authorList>
            <person name="Sombolestani A."/>
        </authorList>
    </citation>
    <scope>NUCLEOTIDE SEQUENCE [LARGE SCALE GENOMIC DNA]</scope>
    <source>
        <strain evidence="2 5">LMG 1382</strain>
    </source>
</reference>
<accession>A0A370FXK5</accession>
<evidence type="ECO:0000313" key="3">
    <source>
        <dbReference type="EMBL" id="RDI36357.1"/>
    </source>
</evidence>
<dbReference type="InterPro" id="IPR018391">
    <property type="entry name" value="PQQ_b-propeller_rpt"/>
</dbReference>
<evidence type="ECO:0000313" key="5">
    <source>
        <dbReference type="Proteomes" id="UP000562982"/>
    </source>
</evidence>
<dbReference type="AlphaFoldDB" id="A0A370FXK5"/>
<dbReference type="PROSITE" id="PS51257">
    <property type="entry name" value="PROKAR_LIPOPROTEIN"/>
    <property type="match status" value="1"/>
</dbReference>
<evidence type="ECO:0000259" key="1">
    <source>
        <dbReference type="Pfam" id="PF13360"/>
    </source>
</evidence>
<dbReference type="PANTHER" id="PTHR34512:SF30">
    <property type="entry name" value="OUTER MEMBRANE PROTEIN ASSEMBLY FACTOR BAMB"/>
    <property type="match status" value="1"/>
</dbReference>
<dbReference type="OrthoDB" id="5290752at2"/>
<dbReference type="Pfam" id="PF13360">
    <property type="entry name" value="PQQ_2"/>
    <property type="match status" value="1"/>
</dbReference>
<protein>
    <submittedName>
        <fullName evidence="2">PQQ-binding-like beta-propeller repeat protein</fullName>
    </submittedName>
    <submittedName>
        <fullName evidence="3">Putative pyrroloquinoline-quinone binding quinoprotein</fullName>
    </submittedName>
</protein>